<dbReference type="PANTHER" id="PTHR11256">
    <property type="entry name" value="BCL-2 RELATED"/>
    <property type="match status" value="1"/>
</dbReference>
<dbReference type="InterPro" id="IPR036834">
    <property type="entry name" value="Bcl-2-like_sf"/>
</dbReference>
<keyword evidence="10" id="KW-1185">Reference proteome</keyword>
<dbReference type="GO" id="GO:0001836">
    <property type="term" value="P:release of cytochrome c from mitochondria"/>
    <property type="evidence" value="ECO:0007669"/>
    <property type="project" value="TreeGrafter"/>
</dbReference>
<evidence type="ECO:0000313" key="9">
    <source>
        <dbReference type="EMBL" id="KAJ8047597.1"/>
    </source>
</evidence>
<dbReference type="Proteomes" id="UP001152320">
    <property type="component" value="Chromosome 2"/>
</dbReference>
<feature type="domain" description="Bcl-2 Bcl-2 homology region 1-3" evidence="8">
    <location>
        <begin position="47"/>
        <end position="148"/>
    </location>
</feature>
<dbReference type="GO" id="GO:0005741">
    <property type="term" value="C:mitochondrial outer membrane"/>
    <property type="evidence" value="ECO:0007669"/>
    <property type="project" value="TreeGrafter"/>
</dbReference>
<comment type="caution">
    <text evidence="9">The sequence shown here is derived from an EMBL/GenBank/DDBJ whole genome shotgun (WGS) entry which is preliminary data.</text>
</comment>
<evidence type="ECO:0000256" key="3">
    <source>
        <dbReference type="ARBA" id="ARBA00022692"/>
    </source>
</evidence>
<dbReference type="InterPro" id="IPR046371">
    <property type="entry name" value="Bcl-2_BH1-3"/>
</dbReference>
<dbReference type="CDD" id="cd06845">
    <property type="entry name" value="Bcl-2_like"/>
    <property type="match status" value="1"/>
</dbReference>
<gene>
    <name evidence="9" type="ORF">HOLleu_06638</name>
</gene>
<proteinExistence type="inferred from homology"/>
<evidence type="ECO:0000259" key="8">
    <source>
        <dbReference type="SMART" id="SM00337"/>
    </source>
</evidence>
<dbReference type="SUPFAM" id="SSF56854">
    <property type="entry name" value="Bcl-2 inhibitors of programmed cell death"/>
    <property type="match status" value="1"/>
</dbReference>
<evidence type="ECO:0000256" key="2">
    <source>
        <dbReference type="ARBA" id="ARBA00009458"/>
    </source>
</evidence>
<dbReference type="GO" id="GO:0042981">
    <property type="term" value="P:regulation of apoptotic process"/>
    <property type="evidence" value="ECO:0007669"/>
    <property type="project" value="InterPro"/>
</dbReference>
<dbReference type="AlphaFoldDB" id="A0A9Q1CL67"/>
<evidence type="ECO:0000256" key="1">
    <source>
        <dbReference type="ARBA" id="ARBA00004308"/>
    </source>
</evidence>
<dbReference type="SMART" id="SM00337">
    <property type="entry name" value="BCL"/>
    <property type="match status" value="1"/>
</dbReference>
<dbReference type="GO" id="GO:0012505">
    <property type="term" value="C:endomembrane system"/>
    <property type="evidence" value="ECO:0007669"/>
    <property type="project" value="UniProtKB-SubCell"/>
</dbReference>
<dbReference type="OrthoDB" id="6021377at2759"/>
<comment type="subcellular location">
    <subcellularLocation>
        <location evidence="1">Endomembrane system</location>
    </subcellularLocation>
</comment>
<dbReference type="PROSITE" id="PS50062">
    <property type="entry name" value="BCL2_FAMILY"/>
    <property type="match status" value="1"/>
</dbReference>
<dbReference type="EMBL" id="JAIZAY010000002">
    <property type="protein sequence ID" value="KAJ8047597.1"/>
    <property type="molecule type" value="Genomic_DNA"/>
</dbReference>
<dbReference type="Gene3D" id="1.10.437.10">
    <property type="entry name" value="Blc2-like"/>
    <property type="match status" value="1"/>
</dbReference>
<comment type="similarity">
    <text evidence="2">Belongs to the Bcl-2 family.</text>
</comment>
<sequence>MRVRSLREKIMATTSHGKIARELGEDYVRYKLGLETDTSPSVYAETLRRAGDQVEERYSLALQWMVSQLHYDPILDGERSVRVIFDAVFENEECSWGRIVMVYVFAARLAKYCQAQGYEKDTLEQFGRYAGEYVECHLKRWIEEQGGWQNNFHDTFKTLPRKMPSYIVIFTVLGLWLGGRDGFTTRMQRIKDKSRHVRINR</sequence>
<dbReference type="InterPro" id="IPR002475">
    <property type="entry name" value="Bcl2-like"/>
</dbReference>
<keyword evidence="3 7" id="KW-0812">Transmembrane</keyword>
<keyword evidence="5 7" id="KW-1133">Transmembrane helix</keyword>
<evidence type="ECO:0000256" key="5">
    <source>
        <dbReference type="ARBA" id="ARBA00022989"/>
    </source>
</evidence>
<dbReference type="InterPro" id="IPR026298">
    <property type="entry name" value="Bcl-2_fam"/>
</dbReference>
<evidence type="ECO:0000256" key="7">
    <source>
        <dbReference type="SAM" id="Phobius"/>
    </source>
</evidence>
<keyword evidence="6 7" id="KW-0472">Membrane</keyword>
<evidence type="ECO:0000256" key="4">
    <source>
        <dbReference type="ARBA" id="ARBA00022703"/>
    </source>
</evidence>
<dbReference type="Pfam" id="PF00452">
    <property type="entry name" value="Bcl-2"/>
    <property type="match status" value="1"/>
</dbReference>
<keyword evidence="4" id="KW-0053">Apoptosis</keyword>
<dbReference type="GO" id="GO:0051400">
    <property type="term" value="F:BH domain binding"/>
    <property type="evidence" value="ECO:0007669"/>
    <property type="project" value="TreeGrafter"/>
</dbReference>
<name>A0A9Q1CL67_HOLLE</name>
<dbReference type="PANTHER" id="PTHR11256:SF47">
    <property type="entry name" value="BCL-2-LIKE PROTEIN 10"/>
    <property type="match status" value="1"/>
</dbReference>
<dbReference type="GO" id="GO:0097192">
    <property type="term" value="P:extrinsic apoptotic signaling pathway in absence of ligand"/>
    <property type="evidence" value="ECO:0007669"/>
    <property type="project" value="TreeGrafter"/>
</dbReference>
<accession>A0A9Q1CL67</accession>
<evidence type="ECO:0000256" key="6">
    <source>
        <dbReference type="ARBA" id="ARBA00023136"/>
    </source>
</evidence>
<organism evidence="9 10">
    <name type="scientific">Holothuria leucospilota</name>
    <name type="common">Black long sea cucumber</name>
    <name type="synonym">Mertensiothuria leucospilota</name>
    <dbReference type="NCBI Taxonomy" id="206669"/>
    <lineage>
        <taxon>Eukaryota</taxon>
        <taxon>Metazoa</taxon>
        <taxon>Echinodermata</taxon>
        <taxon>Eleutherozoa</taxon>
        <taxon>Echinozoa</taxon>
        <taxon>Holothuroidea</taxon>
        <taxon>Aspidochirotacea</taxon>
        <taxon>Aspidochirotida</taxon>
        <taxon>Holothuriidae</taxon>
        <taxon>Holothuria</taxon>
    </lineage>
</organism>
<protein>
    <submittedName>
        <fullName evidence="9">Apoptosis regulator R1</fullName>
    </submittedName>
</protein>
<dbReference type="GO" id="GO:0008630">
    <property type="term" value="P:intrinsic apoptotic signaling pathway in response to DNA damage"/>
    <property type="evidence" value="ECO:0007669"/>
    <property type="project" value="TreeGrafter"/>
</dbReference>
<feature type="transmembrane region" description="Helical" evidence="7">
    <location>
        <begin position="163"/>
        <end position="179"/>
    </location>
</feature>
<evidence type="ECO:0000313" key="10">
    <source>
        <dbReference type="Proteomes" id="UP001152320"/>
    </source>
</evidence>
<reference evidence="9" key="1">
    <citation type="submission" date="2021-10" db="EMBL/GenBank/DDBJ databases">
        <title>Tropical sea cucumber genome reveals ecological adaptation and Cuvierian tubules defense mechanism.</title>
        <authorList>
            <person name="Chen T."/>
        </authorList>
    </citation>
    <scope>NUCLEOTIDE SEQUENCE</scope>
    <source>
        <strain evidence="9">Nanhai2018</strain>
        <tissue evidence="9">Muscle</tissue>
    </source>
</reference>
<dbReference type="PRINTS" id="PR01862">
    <property type="entry name" value="BCL2FAMILY"/>
</dbReference>